<sequence length="52" mass="6089">MEVERRRLKEGRAWRCPCVRDARATPSKMLANHEIYLCSLLHFVRLCGAVFV</sequence>
<name>B6TBA4_MAIZE</name>
<evidence type="ECO:0000313" key="1">
    <source>
        <dbReference type="EMBL" id="ACG34387.1"/>
    </source>
</evidence>
<dbReference type="EMBL" id="EU962269">
    <property type="protein sequence ID" value="ACG34387.1"/>
    <property type="molecule type" value="mRNA"/>
</dbReference>
<accession>B6TBA4</accession>
<protein>
    <submittedName>
        <fullName evidence="1">Uncharacterized protein</fullName>
    </submittedName>
</protein>
<organism evidence="1">
    <name type="scientific">Zea mays</name>
    <name type="common">Maize</name>
    <dbReference type="NCBI Taxonomy" id="4577"/>
    <lineage>
        <taxon>Eukaryota</taxon>
        <taxon>Viridiplantae</taxon>
        <taxon>Streptophyta</taxon>
        <taxon>Embryophyta</taxon>
        <taxon>Tracheophyta</taxon>
        <taxon>Spermatophyta</taxon>
        <taxon>Magnoliopsida</taxon>
        <taxon>Liliopsida</taxon>
        <taxon>Poales</taxon>
        <taxon>Poaceae</taxon>
        <taxon>PACMAD clade</taxon>
        <taxon>Panicoideae</taxon>
        <taxon>Andropogonodae</taxon>
        <taxon>Andropogoneae</taxon>
        <taxon>Tripsacinae</taxon>
        <taxon>Zea</taxon>
    </lineage>
</organism>
<reference evidence="1" key="1">
    <citation type="journal article" date="2009" name="Plant Mol. Biol.">
        <title>Insights into corn genes derived from large-scale cDNA sequencing.</title>
        <authorList>
            <person name="Alexandrov N.N."/>
            <person name="Brover V.V."/>
            <person name="Freidin S."/>
            <person name="Troukhan M.E."/>
            <person name="Tatarinova T.V."/>
            <person name="Zhang H."/>
            <person name="Swaller T.J."/>
            <person name="Lu Y.P."/>
            <person name="Bouck J."/>
            <person name="Flavell R.B."/>
            <person name="Feldmann K.A."/>
        </authorList>
    </citation>
    <scope>NUCLEOTIDE SEQUENCE</scope>
</reference>
<dbReference type="AlphaFoldDB" id="B6TBA4"/>
<proteinExistence type="evidence at transcript level"/>